<evidence type="ECO:0000313" key="5">
    <source>
        <dbReference type="Proteomes" id="UP000043699"/>
    </source>
</evidence>
<dbReference type="GO" id="GO:0006654">
    <property type="term" value="P:phosphatidic acid biosynthetic process"/>
    <property type="evidence" value="ECO:0007669"/>
    <property type="project" value="TreeGrafter"/>
</dbReference>
<dbReference type="EMBL" id="CCXS01000001">
    <property type="protein sequence ID" value="CEG21636.1"/>
    <property type="molecule type" value="Genomic_DNA"/>
</dbReference>
<dbReference type="STRING" id="1499687.BN1080_00549"/>
<feature type="domain" description="Phospholipid/glycerol acyltransferase" evidence="3">
    <location>
        <begin position="42"/>
        <end position="159"/>
    </location>
</feature>
<protein>
    <submittedName>
        <fullName evidence="4">2-acyl-glycerophospho-ethanolamine acyltransferase</fullName>
    </submittedName>
</protein>
<dbReference type="RefSeq" id="WP_052650303.1">
    <property type="nucleotide sequence ID" value="NZ_CCXS01000001.1"/>
</dbReference>
<dbReference type="Pfam" id="PF01553">
    <property type="entry name" value="Acyltransferase"/>
    <property type="match status" value="1"/>
</dbReference>
<accession>A0A098EKQ1</accession>
<dbReference type="SUPFAM" id="SSF69593">
    <property type="entry name" value="Glycerol-3-phosphate (1)-acyltransferase"/>
    <property type="match status" value="1"/>
</dbReference>
<gene>
    <name evidence="4" type="ORF">BN1080_00549</name>
</gene>
<organism evidence="4 5">
    <name type="scientific">Planococcus massiliensis</name>
    <dbReference type="NCBI Taxonomy" id="1499687"/>
    <lineage>
        <taxon>Bacteria</taxon>
        <taxon>Bacillati</taxon>
        <taxon>Bacillota</taxon>
        <taxon>Bacilli</taxon>
        <taxon>Bacillales</taxon>
        <taxon>Caryophanaceae</taxon>
        <taxon>Planococcus</taxon>
    </lineage>
</organism>
<evidence type="ECO:0000256" key="2">
    <source>
        <dbReference type="ARBA" id="ARBA00023315"/>
    </source>
</evidence>
<name>A0A098EKQ1_9BACL</name>
<dbReference type="GO" id="GO:0005886">
    <property type="term" value="C:plasma membrane"/>
    <property type="evidence" value="ECO:0007669"/>
    <property type="project" value="TreeGrafter"/>
</dbReference>
<evidence type="ECO:0000313" key="4">
    <source>
        <dbReference type="EMBL" id="CEG21636.1"/>
    </source>
</evidence>
<evidence type="ECO:0000259" key="3">
    <source>
        <dbReference type="SMART" id="SM00563"/>
    </source>
</evidence>
<dbReference type="SMART" id="SM00563">
    <property type="entry name" value="PlsC"/>
    <property type="match status" value="1"/>
</dbReference>
<dbReference type="PANTHER" id="PTHR10434">
    <property type="entry name" value="1-ACYL-SN-GLYCEROL-3-PHOSPHATE ACYLTRANSFERASE"/>
    <property type="match status" value="1"/>
</dbReference>
<reference evidence="4 5" key="1">
    <citation type="submission" date="2014-09" db="EMBL/GenBank/DDBJ databases">
        <authorList>
            <person name="Urmite Genomes Urmite Genomes"/>
        </authorList>
    </citation>
    <scope>NUCLEOTIDE SEQUENCE [LARGE SCALE GENOMIC DNA]</scope>
    <source>
        <strain evidence="4 5">ES2</strain>
    </source>
</reference>
<dbReference type="AlphaFoldDB" id="A0A098EKQ1"/>
<proteinExistence type="predicted"/>
<dbReference type="CDD" id="cd06551">
    <property type="entry name" value="LPLAT"/>
    <property type="match status" value="1"/>
</dbReference>
<sequence length="225" mass="26835">MIKAKKKKSFELAFDSYLRPLLRSSFSNLFGRGIEAPPKKPVIFIANHSSWWDGLIFFYLNKYFWKHDIHMMMHESGLTRYPYFRFLGAFSINRKKPKDIMASLEYTEQLLKEGKSVVLFPQGDEFHQESRPLTFHNGVIYLLERCPDIPIIPISLYYSFRHERKPEVWIDQKKEFYVQDISGSKRKEKTAFLEAFCTEQLDELKGFVVAEQTEAFQELRKRRNR</sequence>
<keyword evidence="1 4" id="KW-0808">Transferase</keyword>
<evidence type="ECO:0000256" key="1">
    <source>
        <dbReference type="ARBA" id="ARBA00022679"/>
    </source>
</evidence>
<dbReference type="PANTHER" id="PTHR10434:SF11">
    <property type="entry name" value="1-ACYL-SN-GLYCEROL-3-PHOSPHATE ACYLTRANSFERASE"/>
    <property type="match status" value="1"/>
</dbReference>
<keyword evidence="2 4" id="KW-0012">Acyltransferase</keyword>
<dbReference type="OrthoDB" id="152799at2"/>
<dbReference type="Proteomes" id="UP000043699">
    <property type="component" value="Unassembled WGS sequence"/>
</dbReference>
<dbReference type="GO" id="GO:0003841">
    <property type="term" value="F:1-acylglycerol-3-phosphate O-acyltransferase activity"/>
    <property type="evidence" value="ECO:0007669"/>
    <property type="project" value="TreeGrafter"/>
</dbReference>
<keyword evidence="5" id="KW-1185">Reference proteome</keyword>
<dbReference type="InterPro" id="IPR002123">
    <property type="entry name" value="Plipid/glycerol_acylTrfase"/>
</dbReference>